<keyword evidence="3" id="KW-1185">Reference proteome</keyword>
<evidence type="ECO:0000313" key="2">
    <source>
        <dbReference type="EMBL" id="KZP13640.1"/>
    </source>
</evidence>
<evidence type="ECO:0000256" key="1">
    <source>
        <dbReference type="SAM" id="MobiDB-lite"/>
    </source>
</evidence>
<feature type="region of interest" description="Disordered" evidence="1">
    <location>
        <begin position="238"/>
        <end position="272"/>
    </location>
</feature>
<organism evidence="2 3">
    <name type="scientific">Athelia psychrophila</name>
    <dbReference type="NCBI Taxonomy" id="1759441"/>
    <lineage>
        <taxon>Eukaryota</taxon>
        <taxon>Fungi</taxon>
        <taxon>Dikarya</taxon>
        <taxon>Basidiomycota</taxon>
        <taxon>Agaricomycotina</taxon>
        <taxon>Agaricomycetes</taxon>
        <taxon>Agaricomycetidae</taxon>
        <taxon>Atheliales</taxon>
        <taxon>Atheliaceae</taxon>
        <taxon>Athelia</taxon>
    </lineage>
</organism>
<proteinExistence type="predicted"/>
<dbReference type="EMBL" id="KV417630">
    <property type="protein sequence ID" value="KZP13640.1"/>
    <property type="molecule type" value="Genomic_DNA"/>
</dbReference>
<evidence type="ECO:0000313" key="3">
    <source>
        <dbReference type="Proteomes" id="UP000076532"/>
    </source>
</evidence>
<protein>
    <submittedName>
        <fullName evidence="2">Uncharacterized protein</fullName>
    </submittedName>
</protein>
<name>A0A166CGP2_9AGAM</name>
<dbReference type="Proteomes" id="UP000076532">
    <property type="component" value="Unassembled WGS sequence"/>
</dbReference>
<dbReference type="AlphaFoldDB" id="A0A166CGP2"/>
<sequence length="272" mass="29940">MPTGRNRRRIRVTLAQLNSDEQLEQIPGGTQARTERRRFPAYLSMIQQGLQSLRKHDVQLSGVAPTVLSMTGQQGLGLLESWRPVTELTRASNDLPLMLDYTVEVPQLDGSPIRIHGPEFRKPSIPSCNITEAQGIRTHLHIHLEHCCQRDVVGEAIRCLRLGPVNGGSKLHAVGCISLISLCWPPVMWSGGGRVYNWKVIAAERNGGWPSANGAVHQSASDCCYRTPCVTYTISSADRPRPWSEQAPGSRPLREPLQSPGRLGAIGLDYDG</sequence>
<gene>
    <name evidence="2" type="ORF">FIBSPDRAFT_936252</name>
</gene>
<reference evidence="2 3" key="1">
    <citation type="journal article" date="2016" name="Mol. Biol. Evol.">
        <title>Comparative Genomics of Early-Diverging Mushroom-Forming Fungi Provides Insights into the Origins of Lignocellulose Decay Capabilities.</title>
        <authorList>
            <person name="Nagy L.G."/>
            <person name="Riley R."/>
            <person name="Tritt A."/>
            <person name="Adam C."/>
            <person name="Daum C."/>
            <person name="Floudas D."/>
            <person name="Sun H."/>
            <person name="Yadav J.S."/>
            <person name="Pangilinan J."/>
            <person name="Larsson K.H."/>
            <person name="Matsuura K."/>
            <person name="Barry K."/>
            <person name="Labutti K."/>
            <person name="Kuo R."/>
            <person name="Ohm R.A."/>
            <person name="Bhattacharya S.S."/>
            <person name="Shirouzu T."/>
            <person name="Yoshinaga Y."/>
            <person name="Martin F.M."/>
            <person name="Grigoriev I.V."/>
            <person name="Hibbett D.S."/>
        </authorList>
    </citation>
    <scope>NUCLEOTIDE SEQUENCE [LARGE SCALE GENOMIC DNA]</scope>
    <source>
        <strain evidence="2 3">CBS 109695</strain>
    </source>
</reference>
<accession>A0A166CGP2</accession>